<reference evidence="1 2" key="1">
    <citation type="journal article" date="2016" name="Mol. Biol. Evol.">
        <title>Comparative Genomics of Early-Diverging Mushroom-Forming Fungi Provides Insights into the Origins of Lignocellulose Decay Capabilities.</title>
        <authorList>
            <person name="Nagy L.G."/>
            <person name="Riley R."/>
            <person name="Tritt A."/>
            <person name="Adam C."/>
            <person name="Daum C."/>
            <person name="Floudas D."/>
            <person name="Sun H."/>
            <person name="Yadav J.S."/>
            <person name="Pangilinan J."/>
            <person name="Larsson K.H."/>
            <person name="Matsuura K."/>
            <person name="Barry K."/>
            <person name="Labutti K."/>
            <person name="Kuo R."/>
            <person name="Ohm R.A."/>
            <person name="Bhattacharya S.S."/>
            <person name="Shirouzu T."/>
            <person name="Yoshinaga Y."/>
            <person name="Martin F.M."/>
            <person name="Grigoriev I.V."/>
            <person name="Hibbett D.S."/>
        </authorList>
    </citation>
    <scope>NUCLEOTIDE SEQUENCE [LARGE SCALE GENOMIC DNA]</scope>
    <source>
        <strain evidence="1 2">HHB14362 ss-1</strain>
    </source>
</reference>
<keyword evidence="2" id="KW-1185">Reference proteome</keyword>
<dbReference type="InParanoid" id="A0A165QQW7"/>
<protein>
    <submittedName>
        <fullName evidence="1">Uncharacterized protein</fullName>
    </submittedName>
</protein>
<gene>
    <name evidence="1" type="ORF">NEOLEDRAFT_1137543</name>
</gene>
<proteinExistence type="predicted"/>
<organism evidence="1 2">
    <name type="scientific">Neolentinus lepideus HHB14362 ss-1</name>
    <dbReference type="NCBI Taxonomy" id="1314782"/>
    <lineage>
        <taxon>Eukaryota</taxon>
        <taxon>Fungi</taxon>
        <taxon>Dikarya</taxon>
        <taxon>Basidiomycota</taxon>
        <taxon>Agaricomycotina</taxon>
        <taxon>Agaricomycetes</taxon>
        <taxon>Gloeophyllales</taxon>
        <taxon>Gloeophyllaceae</taxon>
        <taxon>Neolentinus</taxon>
    </lineage>
</organism>
<dbReference type="Proteomes" id="UP000076761">
    <property type="component" value="Unassembled WGS sequence"/>
</dbReference>
<dbReference type="EMBL" id="KV425592">
    <property type="protein sequence ID" value="KZT22752.1"/>
    <property type="molecule type" value="Genomic_DNA"/>
</dbReference>
<evidence type="ECO:0000313" key="1">
    <source>
        <dbReference type="EMBL" id="KZT22752.1"/>
    </source>
</evidence>
<sequence>MCPRPSLRYQLEANSGCSNDCNAGHENIQMHDDLDSTRDLEQLKEDETSSAGVVSRNLGRWHWWWSVMQ</sequence>
<dbReference type="AlphaFoldDB" id="A0A165QQW7"/>
<accession>A0A165QQW7</accession>
<name>A0A165QQW7_9AGAM</name>
<evidence type="ECO:0000313" key="2">
    <source>
        <dbReference type="Proteomes" id="UP000076761"/>
    </source>
</evidence>